<dbReference type="OrthoDB" id="9800643at2"/>
<evidence type="ECO:0000256" key="4">
    <source>
        <dbReference type="ARBA" id="ARBA00048391"/>
    </source>
</evidence>
<evidence type="ECO:0000259" key="6">
    <source>
        <dbReference type="Pfam" id="PF05175"/>
    </source>
</evidence>
<dbReference type="Pfam" id="PF05175">
    <property type="entry name" value="MTS"/>
    <property type="match status" value="1"/>
</dbReference>
<evidence type="ECO:0000256" key="3">
    <source>
        <dbReference type="ARBA" id="ARBA00022691"/>
    </source>
</evidence>
<evidence type="ECO:0000256" key="1">
    <source>
        <dbReference type="ARBA" id="ARBA00022603"/>
    </source>
</evidence>
<comment type="caution">
    <text evidence="8">The sequence shown here is derived from an EMBL/GenBank/DDBJ whole genome shotgun (WGS) entry which is preliminary data.</text>
</comment>
<proteinExistence type="inferred from homology"/>
<name>A0A3P1XWS1_TANFO</name>
<dbReference type="GO" id="GO:0003676">
    <property type="term" value="F:nucleic acid binding"/>
    <property type="evidence" value="ECO:0007669"/>
    <property type="project" value="InterPro"/>
</dbReference>
<evidence type="ECO:0000313" key="9">
    <source>
        <dbReference type="Proteomes" id="UP000278609"/>
    </source>
</evidence>
<comment type="catalytic activity">
    <reaction evidence="4 5">
        <text>L-glutaminyl-[peptide chain release factor] + S-adenosyl-L-methionine = N(5)-methyl-L-glutaminyl-[peptide chain release factor] + S-adenosyl-L-homocysteine + H(+)</text>
        <dbReference type="Rhea" id="RHEA:42896"/>
        <dbReference type="Rhea" id="RHEA-COMP:10271"/>
        <dbReference type="Rhea" id="RHEA-COMP:10272"/>
        <dbReference type="ChEBI" id="CHEBI:15378"/>
        <dbReference type="ChEBI" id="CHEBI:30011"/>
        <dbReference type="ChEBI" id="CHEBI:57856"/>
        <dbReference type="ChEBI" id="CHEBI:59789"/>
        <dbReference type="ChEBI" id="CHEBI:61891"/>
        <dbReference type="EC" id="2.1.1.297"/>
    </reaction>
</comment>
<dbReference type="InterPro" id="IPR007848">
    <property type="entry name" value="Small_mtfrase_dom"/>
</dbReference>
<feature type="binding site" evidence="5">
    <location>
        <begin position="118"/>
        <end position="122"/>
    </location>
    <ligand>
        <name>S-adenosyl-L-methionine</name>
        <dbReference type="ChEBI" id="CHEBI:59789"/>
    </ligand>
</feature>
<reference evidence="8 9" key="1">
    <citation type="submission" date="2018-11" db="EMBL/GenBank/DDBJ databases">
        <title>Genomes From Bacteria Associated with the Canine Oral Cavity: a Test Case for Automated Genome-Based Taxonomic Assignment.</title>
        <authorList>
            <person name="Coil D.A."/>
            <person name="Jospin G."/>
            <person name="Darling A.E."/>
            <person name="Wallis C."/>
            <person name="Davis I.J."/>
            <person name="Harris S."/>
            <person name="Eisen J.A."/>
            <person name="Holcombe L.J."/>
            <person name="O'Flynn C."/>
        </authorList>
    </citation>
    <scope>NUCLEOTIDE SEQUENCE [LARGE SCALE GENOMIC DNA]</scope>
    <source>
        <strain evidence="8 9">OH2617_COT-023</strain>
    </source>
</reference>
<feature type="domain" description="Release factor glutamine methyltransferase N-terminal" evidence="7">
    <location>
        <begin position="8"/>
        <end position="74"/>
    </location>
</feature>
<keyword evidence="2 5" id="KW-0808">Transferase</keyword>
<dbReference type="InterPro" id="IPR040758">
    <property type="entry name" value="PrmC_N"/>
</dbReference>
<feature type="domain" description="Methyltransferase small" evidence="6">
    <location>
        <begin position="109"/>
        <end position="213"/>
    </location>
</feature>
<accession>A0A3P1XWS1</accession>
<dbReference type="NCBIfam" id="TIGR03534">
    <property type="entry name" value="RF_mod_PrmC"/>
    <property type="match status" value="1"/>
</dbReference>
<dbReference type="InterPro" id="IPR029063">
    <property type="entry name" value="SAM-dependent_MTases_sf"/>
</dbReference>
<feature type="binding site" evidence="5">
    <location>
        <position position="188"/>
    </location>
    <ligand>
        <name>S-adenosyl-L-methionine</name>
        <dbReference type="ChEBI" id="CHEBI:59789"/>
    </ligand>
</feature>
<dbReference type="HAMAP" id="MF_02126">
    <property type="entry name" value="RF_methyltr_PrmC"/>
    <property type="match status" value="1"/>
</dbReference>
<dbReference type="EC" id="2.1.1.297" evidence="5"/>
<feature type="binding site" evidence="5">
    <location>
        <begin position="188"/>
        <end position="191"/>
    </location>
    <ligand>
        <name>substrate</name>
    </ligand>
</feature>
<dbReference type="NCBIfam" id="TIGR00536">
    <property type="entry name" value="hemK_fam"/>
    <property type="match status" value="1"/>
</dbReference>
<dbReference type="EMBL" id="RQYS01000010">
    <property type="protein sequence ID" value="RRD62460.1"/>
    <property type="molecule type" value="Genomic_DNA"/>
</dbReference>
<evidence type="ECO:0000256" key="5">
    <source>
        <dbReference type="HAMAP-Rule" id="MF_02126"/>
    </source>
</evidence>
<comment type="function">
    <text evidence="5">Methylates the class 1 translation termination release factors RF1/PrfA and RF2/PrfB on the glutamine residue of the universally conserved GGQ motif.</text>
</comment>
<dbReference type="CDD" id="cd02440">
    <property type="entry name" value="AdoMet_MTases"/>
    <property type="match status" value="1"/>
</dbReference>
<dbReference type="RefSeq" id="WP_124750826.1">
    <property type="nucleotide sequence ID" value="NZ_RQYS01000010.1"/>
</dbReference>
<dbReference type="InterPro" id="IPR004556">
    <property type="entry name" value="HemK-like"/>
</dbReference>
<dbReference type="PANTHER" id="PTHR18895:SF74">
    <property type="entry name" value="MTRF1L RELEASE FACTOR GLUTAMINE METHYLTRANSFERASE"/>
    <property type="match status" value="1"/>
</dbReference>
<sequence>MQATTAYIRETLSGTYSAEEIRNLTRWLFERVCGLTLARQILCKDKQIDETEKESIRRVVERLSRSEPIQYIFGECEFHGLRFEVTPSVLIPRPETSELVELIVRRHPETGPKVLDIGTGSGCIAVSLAKMLHEATVTAIDICDDALAVARRNAETHQADVRFLLADILSESSLDEVAPSAFDVIVSNPPYVTEREKAAMDAHVLMYEPAQALFVSDDDPLCFYRHIAARGRKWLSEGGRLYFEINAAYGKELVSLLKEMDYCEVETVRDISGKERFIQCSKT</sequence>
<dbReference type="InterPro" id="IPR019874">
    <property type="entry name" value="RF_methyltr_PrmC"/>
</dbReference>
<dbReference type="Gene3D" id="3.40.50.150">
    <property type="entry name" value="Vaccinia Virus protein VP39"/>
    <property type="match status" value="1"/>
</dbReference>
<comment type="caution">
    <text evidence="5">Lacks conserved residue(s) required for the propagation of feature annotation.</text>
</comment>
<organism evidence="8 9">
    <name type="scientific">Tannerella forsythia</name>
    <name type="common">Bacteroides forsythus</name>
    <dbReference type="NCBI Taxonomy" id="28112"/>
    <lineage>
        <taxon>Bacteria</taxon>
        <taxon>Pseudomonadati</taxon>
        <taxon>Bacteroidota</taxon>
        <taxon>Bacteroidia</taxon>
        <taxon>Bacteroidales</taxon>
        <taxon>Tannerellaceae</taxon>
        <taxon>Tannerella</taxon>
    </lineage>
</organism>
<feature type="binding site" evidence="5">
    <location>
        <position position="141"/>
    </location>
    <ligand>
        <name>S-adenosyl-L-methionine</name>
        <dbReference type="ChEBI" id="CHEBI:59789"/>
    </ligand>
</feature>
<dbReference type="Proteomes" id="UP000278609">
    <property type="component" value="Unassembled WGS sequence"/>
</dbReference>
<dbReference type="InterPro" id="IPR002052">
    <property type="entry name" value="DNA_methylase_N6_adenine_CS"/>
</dbReference>
<dbReference type="GO" id="GO:0032259">
    <property type="term" value="P:methylation"/>
    <property type="evidence" value="ECO:0007669"/>
    <property type="project" value="UniProtKB-KW"/>
</dbReference>
<evidence type="ECO:0000259" key="7">
    <source>
        <dbReference type="Pfam" id="PF17827"/>
    </source>
</evidence>
<dbReference type="PROSITE" id="PS00092">
    <property type="entry name" value="N6_MTASE"/>
    <property type="match status" value="1"/>
</dbReference>
<keyword evidence="1 5" id="KW-0489">Methyltransferase</keyword>
<keyword evidence="3 5" id="KW-0949">S-adenosyl-L-methionine</keyword>
<dbReference type="InterPro" id="IPR050320">
    <property type="entry name" value="N5-glutamine_MTase"/>
</dbReference>
<dbReference type="AlphaFoldDB" id="A0A3P1XWS1"/>
<comment type="similarity">
    <text evidence="5">Belongs to the protein N5-glutamine methyltransferase family. PrmC subfamily.</text>
</comment>
<dbReference type="PANTHER" id="PTHR18895">
    <property type="entry name" value="HEMK METHYLTRANSFERASE"/>
    <property type="match status" value="1"/>
</dbReference>
<evidence type="ECO:0000313" key="8">
    <source>
        <dbReference type="EMBL" id="RRD62460.1"/>
    </source>
</evidence>
<dbReference type="SUPFAM" id="SSF53335">
    <property type="entry name" value="S-adenosyl-L-methionine-dependent methyltransferases"/>
    <property type="match status" value="1"/>
</dbReference>
<dbReference type="Pfam" id="PF17827">
    <property type="entry name" value="PrmC_N"/>
    <property type="match status" value="1"/>
</dbReference>
<dbReference type="Gene3D" id="1.10.8.10">
    <property type="entry name" value="DNA helicase RuvA subunit, C-terminal domain"/>
    <property type="match status" value="1"/>
</dbReference>
<protein>
    <recommendedName>
        <fullName evidence="5">Release factor glutamine methyltransferase</fullName>
        <shortName evidence="5">RF MTase</shortName>
        <ecNumber evidence="5">2.1.1.297</ecNumber>
    </recommendedName>
    <alternativeName>
        <fullName evidence="5">N5-glutamine methyltransferase PrmC</fullName>
    </alternativeName>
    <alternativeName>
        <fullName evidence="5">Protein-(glutamine-N5) MTase PrmC</fullName>
    </alternativeName>
    <alternativeName>
        <fullName evidence="5">Protein-glutamine N-methyltransferase PrmC</fullName>
    </alternativeName>
</protein>
<dbReference type="GO" id="GO:0102559">
    <property type="term" value="F:peptide chain release factor N(5)-glutamine methyltransferase activity"/>
    <property type="evidence" value="ECO:0007669"/>
    <property type="project" value="UniProtKB-EC"/>
</dbReference>
<evidence type="ECO:0000256" key="2">
    <source>
        <dbReference type="ARBA" id="ARBA00022679"/>
    </source>
</evidence>
<gene>
    <name evidence="5 8" type="primary">prmC</name>
    <name evidence="8" type="ORF">EII40_03170</name>
</gene>